<feature type="compositionally biased region" description="Basic and acidic residues" evidence="1">
    <location>
        <begin position="70"/>
        <end position="86"/>
    </location>
</feature>
<evidence type="ECO:0008006" key="4">
    <source>
        <dbReference type="Google" id="ProtNLM"/>
    </source>
</evidence>
<evidence type="ECO:0000256" key="1">
    <source>
        <dbReference type="SAM" id="MobiDB-lite"/>
    </source>
</evidence>
<feature type="region of interest" description="Disordered" evidence="1">
    <location>
        <begin position="48"/>
        <end position="113"/>
    </location>
</feature>
<feature type="compositionally biased region" description="Gly residues" evidence="1">
    <location>
        <begin position="54"/>
        <end position="69"/>
    </location>
</feature>
<dbReference type="PANTHER" id="PTHR45985">
    <property type="match status" value="1"/>
</dbReference>
<protein>
    <recommendedName>
        <fullName evidence="4">Polysaccharide deacetylase</fullName>
    </recommendedName>
</protein>
<evidence type="ECO:0000313" key="3">
    <source>
        <dbReference type="Proteomes" id="UP001174050"/>
    </source>
</evidence>
<proteinExistence type="predicted"/>
<dbReference type="PANTHER" id="PTHR45985:SF3">
    <property type="entry name" value="CHITIN DEACETYLASE-LIKE 4"/>
    <property type="match status" value="1"/>
</dbReference>
<organism evidence="2 3">
    <name type="scientific">Streptomyces ficellus</name>
    <dbReference type="NCBI Taxonomy" id="1977088"/>
    <lineage>
        <taxon>Bacteria</taxon>
        <taxon>Bacillati</taxon>
        <taxon>Actinomycetota</taxon>
        <taxon>Actinomycetes</taxon>
        <taxon>Kitasatosporales</taxon>
        <taxon>Streptomycetaceae</taxon>
        <taxon>Streptomyces</taxon>
    </lineage>
</organism>
<evidence type="ECO:0000313" key="2">
    <source>
        <dbReference type="EMBL" id="MDN3292711.1"/>
    </source>
</evidence>
<sequence>MPRTARRRARKRARSRTVISVVSVLALVAIALVCGRLLVGGDDDSAVARENGDKGGGSAAEPQGPGGKAEAGKRRDDEPWDGEVKILGDGSTSYTGPQPGQLKPERLKPGQKPPQFVVFSWDGALEGDDRLFSHFRQVAKESKAHMTLFLTGIYLLPSAKKDLYSPPQHGRGAAAISYPTEEHIRTTLEQLGGAWKDGHEIGSHFNGHFCGAKGGGDWSVAEWKSETRQMYDMVKKWKTNTGFTDLPPLPFDPDREFTGGRAPCLEGQKTLIPAVKQFGWRYDASSPGDFQIWPKKKNGIWDFPLQMVPYPGKEVQVLSMDFNFLYNQSKGETNGNPALYPTWEKTTRDAYMNGFNRVFNGSRAPMFIGNHFEQWNGGIYMNAVEDVMREVCPRKEVKCVSFRELADWMDAQDPKVLARLQGLDPAQSPDWKAVVR</sequence>
<name>A0ABT7YZS2_9ACTN</name>
<accession>A0ABT7YZS2</accession>
<gene>
    <name evidence="2" type="ORF">QWM81_01345</name>
</gene>
<reference evidence="2" key="1">
    <citation type="submission" date="2023-06" db="EMBL/GenBank/DDBJ databases">
        <title>WGS-Sequencing of Streptomyces ficellus isolate 21 collected from sand in Gara Djebilet Iron Mine in Algeria.</title>
        <authorList>
            <person name="Zegers G.P."/>
            <person name="Gomez A."/>
            <person name="Gueddou A."/>
            <person name="Zahara A.F."/>
            <person name="Worth M."/>
            <person name="Sevigny J.L."/>
            <person name="Tisa L."/>
        </authorList>
    </citation>
    <scope>NUCLEOTIDE SEQUENCE</scope>
    <source>
        <strain evidence="2">AS11</strain>
    </source>
</reference>
<dbReference type="SUPFAM" id="SSF88713">
    <property type="entry name" value="Glycoside hydrolase/deacetylase"/>
    <property type="match status" value="1"/>
</dbReference>
<dbReference type="EMBL" id="JAUEPL010000001">
    <property type="protein sequence ID" value="MDN3292711.1"/>
    <property type="molecule type" value="Genomic_DNA"/>
</dbReference>
<dbReference type="Gene3D" id="3.20.20.370">
    <property type="entry name" value="Glycoside hydrolase/deacetylase"/>
    <property type="match status" value="1"/>
</dbReference>
<dbReference type="Proteomes" id="UP001174050">
    <property type="component" value="Unassembled WGS sequence"/>
</dbReference>
<comment type="caution">
    <text evidence="2">The sequence shown here is derived from an EMBL/GenBank/DDBJ whole genome shotgun (WGS) entry which is preliminary data.</text>
</comment>
<dbReference type="InterPro" id="IPR011330">
    <property type="entry name" value="Glyco_hydro/deAcase_b/a-brl"/>
</dbReference>
<dbReference type="InterPro" id="IPR052740">
    <property type="entry name" value="CE4"/>
</dbReference>
<dbReference type="RefSeq" id="WP_290109499.1">
    <property type="nucleotide sequence ID" value="NZ_JAUEPL010000001.1"/>
</dbReference>
<keyword evidence="3" id="KW-1185">Reference proteome</keyword>